<dbReference type="Proteomes" id="UP000077255">
    <property type="component" value="Chromosome"/>
</dbReference>
<dbReference type="PATRIC" id="fig|445710.3.peg.3188"/>
<evidence type="ECO:0000313" key="3">
    <source>
        <dbReference type="Proteomes" id="UP000077255"/>
    </source>
</evidence>
<dbReference type="EMBL" id="CP014841">
    <property type="protein sequence ID" value="AND70641.1"/>
    <property type="molecule type" value="Genomic_DNA"/>
</dbReference>
<protein>
    <submittedName>
        <fullName evidence="2">Uncharacterized protein</fullName>
    </submittedName>
</protein>
<name>A0A160N3R7_9GAMM</name>
<keyword evidence="1" id="KW-0175">Coiled coil</keyword>
<proteinExistence type="predicted"/>
<dbReference type="STRING" id="445710.ATSB10_31870"/>
<accession>A0A160N3R7</accession>
<dbReference type="KEGG" id="dtx:ATSB10_31870"/>
<gene>
    <name evidence="2" type="ORF">ATSB10_31870</name>
</gene>
<keyword evidence="3" id="KW-1185">Reference proteome</keyword>
<sequence length="181" mass="19164">MTSDALVTSFIQSNTQILTAQKFLALAYDQKDKAALLESEAKAIQSDGVGADELKKAVELSQKTNEELAAKQAEKAKLSEQEKQYYVQSLPYFVRGVAGTKKLVGEVASFGSSSKQSMMGGGLSALRGGMGKLKEAMVIAKATPGYSKSVFDTFRKTVMIGKSNKVKMPADATAALAGLAP</sequence>
<dbReference type="AlphaFoldDB" id="A0A160N3R7"/>
<evidence type="ECO:0000313" key="2">
    <source>
        <dbReference type="EMBL" id="AND70641.1"/>
    </source>
</evidence>
<reference evidence="2 3" key="1">
    <citation type="submission" date="2016-02" db="EMBL/GenBank/DDBJ databases">
        <title>Complete genome sequencing and analysis of ATSB10, Dyella thiooxydans isolated from rhizosphere soil of sunflower (Helianthus annuus L.).</title>
        <authorList>
            <person name="Lee Y."/>
            <person name="Hwangbo K."/>
            <person name="Chung H."/>
            <person name="Yoo J."/>
            <person name="Kim K.Y."/>
            <person name="Sa T.M."/>
            <person name="Um Y."/>
            <person name="Madhaiyan M."/>
        </authorList>
    </citation>
    <scope>NUCLEOTIDE SEQUENCE [LARGE SCALE GENOMIC DNA]</scope>
    <source>
        <strain evidence="2 3">ATSB10</strain>
    </source>
</reference>
<feature type="coiled-coil region" evidence="1">
    <location>
        <begin position="51"/>
        <end position="81"/>
    </location>
</feature>
<evidence type="ECO:0000256" key="1">
    <source>
        <dbReference type="SAM" id="Coils"/>
    </source>
</evidence>
<organism evidence="2 3">
    <name type="scientific">Dyella thiooxydans</name>
    <dbReference type="NCBI Taxonomy" id="445710"/>
    <lineage>
        <taxon>Bacteria</taxon>
        <taxon>Pseudomonadati</taxon>
        <taxon>Pseudomonadota</taxon>
        <taxon>Gammaproteobacteria</taxon>
        <taxon>Lysobacterales</taxon>
        <taxon>Rhodanobacteraceae</taxon>
        <taxon>Dyella</taxon>
    </lineage>
</organism>